<dbReference type="Gene3D" id="3.80.10.10">
    <property type="entry name" value="Ribonuclease Inhibitor"/>
    <property type="match status" value="2"/>
</dbReference>
<sequence>MATKSSKTILSDRKEVAHSKDVVSGSDAIATVVGGTKNSTEGDRMATDIVVSGGEKKKAIGKVENNTESPLRQAMNVAASTDDFDPLSSVLPMPLPTADNNQNQQPAMVRPGAYAVAPGIYFQRATFLSHSLVVGVRSEEFRRGGSDEEQPAGNSEGRAVGLAVANPVSEIFPYQLPQAFNFDDSKQAVMKRMHNSKQIKTFLLLVSIALTAFGMVVLAVLIPGNSTAATTTAPSTTQVPAITAAPISNKGFLDSLLNNCTIQGQEDHGSPQFKAYQWLMEDSDNLPFYTIHRIKQKFALATVFYSTGGSTWDDNTNWLNHSVHECDWFRAPDFGRKSRVTKFYPGYLEGFLEPLPTTVCNNDGLYQHLWLDQNNLVGSLPEELYMLTSLRTVSCGWNQLEGTISSHIGQLTSLEGLYLQNLHLTGTLPTAVGLLSGLQVFSLSTNQIEGSIPSEVWQLTKLRDVSLRRLKLKGTLPSEIAALSRLRYFLLAESDFSGTIPSELGLLESLKALGLYSNQFSGSLPSELGQLTVLSGFRFWGNYLEGTLPTELGLATSLINIHGGQNQFSGQIPSEFGMLTYLEAILSFHDNSLTQTIPTELGLLTRLQELQIQDNEISGWIPSEIGKLTSLEHMALANNSLSGTLPEELSILKQSLHTLSLTGNPLLSGSVPATLCALNGTCDGNNFGFEPCREAGGLSFDCTDILCGCECYCPK</sequence>
<dbReference type="InterPro" id="IPR001611">
    <property type="entry name" value="Leu-rich_rpt"/>
</dbReference>
<keyword evidence="2" id="KW-0677">Repeat</keyword>
<evidence type="ECO:0000256" key="2">
    <source>
        <dbReference type="ARBA" id="ARBA00022737"/>
    </source>
</evidence>
<comment type="caution">
    <text evidence="5">The sequence shown here is derived from an EMBL/GenBank/DDBJ whole genome shotgun (WGS) entry which is preliminary data.</text>
</comment>
<reference evidence="5" key="1">
    <citation type="submission" date="2020-06" db="EMBL/GenBank/DDBJ databases">
        <authorList>
            <consortium name="Plant Systems Biology data submission"/>
        </authorList>
    </citation>
    <scope>NUCLEOTIDE SEQUENCE</scope>
    <source>
        <strain evidence="5">D6</strain>
    </source>
</reference>
<dbReference type="Proteomes" id="UP001153069">
    <property type="component" value="Unassembled WGS sequence"/>
</dbReference>
<dbReference type="FunFam" id="3.80.10.10:FF:000383">
    <property type="entry name" value="Leucine-rich repeat receptor protein kinase EMS1"/>
    <property type="match status" value="1"/>
</dbReference>
<keyword evidence="4" id="KW-0812">Transmembrane</keyword>
<keyword evidence="3 4" id="KW-0472">Membrane</keyword>
<dbReference type="InterPro" id="IPR032675">
    <property type="entry name" value="LRR_dom_sf"/>
</dbReference>
<dbReference type="FunFam" id="3.80.10.10:FF:000095">
    <property type="entry name" value="LRR receptor-like serine/threonine-protein kinase GSO1"/>
    <property type="match status" value="1"/>
</dbReference>
<proteinExistence type="predicted"/>
<feature type="transmembrane region" description="Helical" evidence="4">
    <location>
        <begin position="201"/>
        <end position="222"/>
    </location>
</feature>
<keyword evidence="6" id="KW-1185">Reference proteome</keyword>
<dbReference type="Pfam" id="PF00560">
    <property type="entry name" value="LRR_1"/>
    <property type="match status" value="3"/>
</dbReference>
<evidence type="ECO:0000256" key="4">
    <source>
        <dbReference type="SAM" id="Phobius"/>
    </source>
</evidence>
<evidence type="ECO:0000256" key="3">
    <source>
        <dbReference type="ARBA" id="ARBA00023136"/>
    </source>
</evidence>
<dbReference type="EMBL" id="CAICTM010000105">
    <property type="protein sequence ID" value="CAB9501346.1"/>
    <property type="molecule type" value="Genomic_DNA"/>
</dbReference>
<dbReference type="PANTHER" id="PTHR48009:SF4">
    <property type="entry name" value="LEUCINE-RICH REPEAT (LRR) FAMILY PROTEIN"/>
    <property type="match status" value="1"/>
</dbReference>
<dbReference type="AlphaFoldDB" id="A0A9N8DIN0"/>
<dbReference type="OrthoDB" id="38453at2759"/>
<dbReference type="PANTHER" id="PTHR48009">
    <property type="entry name" value="LEUCINE-RICH REPEAT (LRR) FAMILY PROTEIN"/>
    <property type="match status" value="1"/>
</dbReference>
<accession>A0A9N8DIN0</accession>
<organism evidence="5 6">
    <name type="scientific">Seminavis robusta</name>
    <dbReference type="NCBI Taxonomy" id="568900"/>
    <lineage>
        <taxon>Eukaryota</taxon>
        <taxon>Sar</taxon>
        <taxon>Stramenopiles</taxon>
        <taxon>Ochrophyta</taxon>
        <taxon>Bacillariophyta</taxon>
        <taxon>Bacillariophyceae</taxon>
        <taxon>Bacillariophycidae</taxon>
        <taxon>Naviculales</taxon>
        <taxon>Naviculaceae</taxon>
        <taxon>Seminavis</taxon>
    </lineage>
</organism>
<dbReference type="SUPFAM" id="SSF52058">
    <property type="entry name" value="L domain-like"/>
    <property type="match status" value="1"/>
</dbReference>
<protein>
    <submittedName>
        <fullName evidence="5">Leucine Rich Repeat</fullName>
    </submittedName>
</protein>
<keyword evidence="4" id="KW-1133">Transmembrane helix</keyword>
<evidence type="ECO:0000313" key="6">
    <source>
        <dbReference type="Proteomes" id="UP001153069"/>
    </source>
</evidence>
<keyword evidence="1" id="KW-0433">Leucine-rich repeat</keyword>
<evidence type="ECO:0000256" key="1">
    <source>
        <dbReference type="ARBA" id="ARBA00022614"/>
    </source>
</evidence>
<name>A0A9N8DIN0_9STRA</name>
<gene>
    <name evidence="5" type="ORF">SEMRO_106_G053470.1</name>
</gene>
<evidence type="ECO:0000313" key="5">
    <source>
        <dbReference type="EMBL" id="CAB9501346.1"/>
    </source>
</evidence>
<dbReference type="InterPro" id="IPR053213">
    <property type="entry name" value="RLP29"/>
</dbReference>